<keyword evidence="2" id="KW-1185">Reference proteome</keyword>
<sequence length="176" mass="19693">LVEAQQGLHFRANHATLEQLESFDLGEMGIKMKSIAPLTWEMLAALLDPNTEWRRHWEVDEVDMDCSSSDSSVSSSEDEFIWEDIDLDELDAGDIEDDAALENNTFPTASIDKQVMILSVLGHSSNQRFNAFQSVMGFFLESKQCPEIILKTVAHMGISISVKSIARMVNLLSKKA</sequence>
<feature type="non-terminal residue" evidence="1">
    <location>
        <position position="1"/>
    </location>
</feature>
<dbReference type="OrthoDB" id="4743193at2759"/>
<protein>
    <submittedName>
        <fullName evidence="1">Uncharacterized protein</fullName>
    </submittedName>
</protein>
<name>A0A2H3DXU0_ARMGA</name>
<dbReference type="AlphaFoldDB" id="A0A2H3DXU0"/>
<reference evidence="2" key="1">
    <citation type="journal article" date="2017" name="Nat. Ecol. Evol.">
        <title>Genome expansion and lineage-specific genetic innovations in the forest pathogenic fungi Armillaria.</title>
        <authorList>
            <person name="Sipos G."/>
            <person name="Prasanna A.N."/>
            <person name="Walter M.C."/>
            <person name="O'Connor E."/>
            <person name="Balint B."/>
            <person name="Krizsan K."/>
            <person name="Kiss B."/>
            <person name="Hess J."/>
            <person name="Varga T."/>
            <person name="Slot J."/>
            <person name="Riley R."/>
            <person name="Boka B."/>
            <person name="Rigling D."/>
            <person name="Barry K."/>
            <person name="Lee J."/>
            <person name="Mihaltcheva S."/>
            <person name="LaButti K."/>
            <person name="Lipzen A."/>
            <person name="Waldron R."/>
            <person name="Moloney N.M."/>
            <person name="Sperisen C."/>
            <person name="Kredics L."/>
            <person name="Vagvoelgyi C."/>
            <person name="Patrignani A."/>
            <person name="Fitzpatrick D."/>
            <person name="Nagy I."/>
            <person name="Doyle S."/>
            <person name="Anderson J.B."/>
            <person name="Grigoriev I.V."/>
            <person name="Gueldener U."/>
            <person name="Muensterkoetter M."/>
            <person name="Nagy L.G."/>
        </authorList>
    </citation>
    <scope>NUCLEOTIDE SEQUENCE [LARGE SCALE GENOMIC DNA]</scope>
    <source>
        <strain evidence="2">Ar21-2</strain>
    </source>
</reference>
<feature type="non-terminal residue" evidence="1">
    <location>
        <position position="176"/>
    </location>
</feature>
<dbReference type="InParanoid" id="A0A2H3DXU0"/>
<organism evidence="1 2">
    <name type="scientific">Armillaria gallica</name>
    <name type="common">Bulbous honey fungus</name>
    <name type="synonym">Armillaria bulbosa</name>
    <dbReference type="NCBI Taxonomy" id="47427"/>
    <lineage>
        <taxon>Eukaryota</taxon>
        <taxon>Fungi</taxon>
        <taxon>Dikarya</taxon>
        <taxon>Basidiomycota</taxon>
        <taxon>Agaricomycotina</taxon>
        <taxon>Agaricomycetes</taxon>
        <taxon>Agaricomycetidae</taxon>
        <taxon>Agaricales</taxon>
        <taxon>Marasmiineae</taxon>
        <taxon>Physalacriaceae</taxon>
        <taxon>Armillaria</taxon>
    </lineage>
</organism>
<proteinExistence type="predicted"/>
<evidence type="ECO:0000313" key="1">
    <source>
        <dbReference type="EMBL" id="PBL00006.1"/>
    </source>
</evidence>
<gene>
    <name evidence="1" type="ORF">ARMGADRAFT_883521</name>
</gene>
<accession>A0A2H3DXU0</accession>
<evidence type="ECO:0000313" key="2">
    <source>
        <dbReference type="Proteomes" id="UP000217790"/>
    </source>
</evidence>
<dbReference type="EMBL" id="KZ293647">
    <property type="protein sequence ID" value="PBL00006.1"/>
    <property type="molecule type" value="Genomic_DNA"/>
</dbReference>
<dbReference type="Proteomes" id="UP000217790">
    <property type="component" value="Unassembled WGS sequence"/>
</dbReference>